<feature type="region of interest" description="Disordered" evidence="1">
    <location>
        <begin position="136"/>
        <end position="231"/>
    </location>
</feature>
<dbReference type="OrthoDB" id="138774at2"/>
<organism evidence="2 3">
    <name type="scientific">Dictyobacter aurantiacus</name>
    <dbReference type="NCBI Taxonomy" id="1936993"/>
    <lineage>
        <taxon>Bacteria</taxon>
        <taxon>Bacillati</taxon>
        <taxon>Chloroflexota</taxon>
        <taxon>Ktedonobacteria</taxon>
        <taxon>Ktedonobacterales</taxon>
        <taxon>Dictyobacteraceae</taxon>
        <taxon>Dictyobacter</taxon>
    </lineage>
</organism>
<feature type="compositionally biased region" description="Polar residues" evidence="1">
    <location>
        <begin position="474"/>
        <end position="484"/>
    </location>
</feature>
<dbReference type="AlphaFoldDB" id="A0A401ZFH7"/>
<feature type="compositionally biased region" description="Polar residues" evidence="1">
    <location>
        <begin position="247"/>
        <end position="259"/>
    </location>
</feature>
<feature type="compositionally biased region" description="Low complexity" evidence="1">
    <location>
        <begin position="331"/>
        <end position="344"/>
    </location>
</feature>
<protein>
    <submittedName>
        <fullName evidence="2">Uncharacterized protein</fullName>
    </submittedName>
</protein>
<comment type="caution">
    <text evidence="2">The sequence shown here is derived from an EMBL/GenBank/DDBJ whole genome shotgun (WGS) entry which is preliminary data.</text>
</comment>
<keyword evidence="3" id="KW-1185">Reference proteome</keyword>
<proteinExistence type="predicted"/>
<feature type="compositionally biased region" description="Basic and acidic residues" evidence="1">
    <location>
        <begin position="574"/>
        <end position="586"/>
    </location>
</feature>
<feature type="compositionally biased region" description="Polar residues" evidence="1">
    <location>
        <begin position="150"/>
        <end position="174"/>
    </location>
</feature>
<feature type="region of interest" description="Disordered" evidence="1">
    <location>
        <begin position="247"/>
        <end position="280"/>
    </location>
</feature>
<sequence>MNISTGGPHTLLFERDQQFATLLGSELQLAGYTNHTARTAVEVFDAIARYPIRLVMVNLAQAAAARREFWVALDTQRRDRKVQVLTFVCTNLAGYGPRDIEDHAPNSNADMEIDGMQGLMNLVDAVRNRVPSATIQMDMNHTQPRMPRFSSLSASAAGQSPNQAANTFATSLPSDTGAIPTPARTTNATSLPQTPMNHSITSAQPALKNGALNQNHMPSPATGLPGSNQPSYSEKIRAVLYPNQRTWNSQDSAGQQAPQETRDSREPINPPPVASMPAAPVANNDAPVLQRLASGQLSYEGPNESGLAQLSRMVQGFRSTSQEEPTPAPTAPTVSTTYVPTSPAQPQGATQWAPINTTRYTIPVETRDALPNQASRYAQQAEVSNLTAPHAVAPTASSYSTLETTREREQRQEQPAQPEKTYTTPVAPASRLAPSEEKIGTQPLRASPIQDMPIERTVTGPAIGEAARRPDVLSRTNYGPQTAHQPAVHPNKQATSPQLASISTPVPAATPPVNKIAVPLFTPEVEKEPISPPATRYEPKFSQHTQSAPPVAEPVTNRGYETSHQPSVAPTEPEPERQPVPAREEPAAPNRPAQKEEKSNHTINVPDDLAESMTTNNAVLLDIVQSLPPMPALPEQQTNNNVQPQVLNGRATRSLNKVLLDGHLVPQDRLEVAQNIQRMLRGVDLNYQLGEILLMFKLLTPDQLLAASLVSYGLITTTQISALGRIRQELHSMGLEYDLENLLILFRILTPEQLREVRTSIQS</sequence>
<gene>
    <name evidence="2" type="ORF">KDAU_29250</name>
</gene>
<feature type="region of interest" description="Disordered" evidence="1">
    <location>
        <begin position="461"/>
        <end position="512"/>
    </location>
</feature>
<accession>A0A401ZFH7</accession>
<evidence type="ECO:0000313" key="3">
    <source>
        <dbReference type="Proteomes" id="UP000287224"/>
    </source>
</evidence>
<feature type="region of interest" description="Disordered" evidence="1">
    <location>
        <begin position="381"/>
        <end position="444"/>
    </location>
</feature>
<feature type="region of interest" description="Disordered" evidence="1">
    <location>
        <begin position="527"/>
        <end position="601"/>
    </location>
</feature>
<feature type="compositionally biased region" description="Polar residues" evidence="1">
    <location>
        <begin position="183"/>
        <end position="204"/>
    </location>
</feature>
<feature type="region of interest" description="Disordered" evidence="1">
    <location>
        <begin position="315"/>
        <end position="350"/>
    </location>
</feature>
<dbReference type="EMBL" id="BIFQ01000001">
    <property type="protein sequence ID" value="GCE05596.1"/>
    <property type="molecule type" value="Genomic_DNA"/>
</dbReference>
<feature type="compositionally biased region" description="Polar residues" evidence="1">
    <location>
        <begin position="492"/>
        <end position="504"/>
    </location>
</feature>
<reference evidence="3" key="1">
    <citation type="submission" date="2018-12" db="EMBL/GenBank/DDBJ databases">
        <title>Tengunoibacter tsumagoiensis gen. nov., sp. nov., Dictyobacter kobayashii sp. nov., D. alpinus sp. nov., and D. joshuensis sp. nov. and description of Dictyobacteraceae fam. nov. within the order Ktedonobacterales isolated from Tengu-no-mugimeshi.</title>
        <authorList>
            <person name="Wang C.M."/>
            <person name="Zheng Y."/>
            <person name="Sakai Y."/>
            <person name="Toyoda A."/>
            <person name="Minakuchi Y."/>
            <person name="Abe K."/>
            <person name="Yokota A."/>
            <person name="Yabe S."/>
        </authorList>
    </citation>
    <scope>NUCLEOTIDE SEQUENCE [LARGE SCALE GENOMIC DNA]</scope>
    <source>
        <strain evidence="3">S-27</strain>
    </source>
</reference>
<name>A0A401ZFH7_9CHLR</name>
<feature type="compositionally biased region" description="Polar residues" evidence="1">
    <location>
        <begin position="559"/>
        <end position="568"/>
    </location>
</feature>
<dbReference type="Proteomes" id="UP000287224">
    <property type="component" value="Unassembled WGS sequence"/>
</dbReference>
<dbReference type="RefSeq" id="WP_126596630.1">
    <property type="nucleotide sequence ID" value="NZ_BIFQ01000001.1"/>
</dbReference>
<evidence type="ECO:0000256" key="1">
    <source>
        <dbReference type="SAM" id="MobiDB-lite"/>
    </source>
</evidence>
<evidence type="ECO:0000313" key="2">
    <source>
        <dbReference type="EMBL" id="GCE05596.1"/>
    </source>
</evidence>